<evidence type="ECO:0000259" key="10">
    <source>
        <dbReference type="PROSITE" id="PS01225"/>
    </source>
</evidence>
<protein>
    <submittedName>
        <fullName evidence="13">Uncharacterized protein</fullName>
    </submittedName>
</protein>
<feature type="domain" description="VWFD" evidence="12">
    <location>
        <begin position="404"/>
        <end position="580"/>
    </location>
</feature>
<dbReference type="SUPFAM" id="SSF57603">
    <property type="entry name" value="FnI-like domain"/>
    <property type="match status" value="1"/>
</dbReference>
<evidence type="ECO:0000256" key="2">
    <source>
        <dbReference type="ARBA" id="ARBA00022525"/>
    </source>
</evidence>
<dbReference type="SMART" id="SM00215">
    <property type="entry name" value="VWC_out"/>
    <property type="match status" value="2"/>
</dbReference>
<dbReference type="Pfam" id="PF08742">
    <property type="entry name" value="C8"/>
    <property type="match status" value="3"/>
</dbReference>
<proteinExistence type="predicted"/>
<feature type="disulfide bond" evidence="8">
    <location>
        <begin position="1446"/>
        <end position="1495"/>
    </location>
</feature>
<dbReference type="SMART" id="SM00041">
    <property type="entry name" value="CT"/>
    <property type="match status" value="1"/>
</dbReference>
<evidence type="ECO:0000259" key="11">
    <source>
        <dbReference type="PROSITE" id="PS50184"/>
    </source>
</evidence>
<feature type="domain" description="VWFC" evidence="11">
    <location>
        <begin position="1174"/>
        <end position="1247"/>
    </location>
</feature>
<dbReference type="InterPro" id="IPR036084">
    <property type="entry name" value="Ser_inhib-like_sf"/>
</dbReference>
<dbReference type="Pfam" id="PF25962">
    <property type="entry name" value="TIL_OTOGL_Mucin"/>
    <property type="match status" value="1"/>
</dbReference>
<dbReference type="FunFam" id="2.10.25.10:FF:000153">
    <property type="entry name" value="MUC5B isoform 1"/>
    <property type="match status" value="1"/>
</dbReference>
<feature type="disulfide bond" evidence="8">
    <location>
        <begin position="1461"/>
        <end position="1513"/>
    </location>
</feature>
<evidence type="ECO:0000313" key="13">
    <source>
        <dbReference type="EMBL" id="TRY90500.1"/>
    </source>
</evidence>
<evidence type="ECO:0000256" key="1">
    <source>
        <dbReference type="ARBA" id="ARBA00004613"/>
    </source>
</evidence>
<dbReference type="SMART" id="SM00214">
    <property type="entry name" value="VWC"/>
    <property type="match status" value="4"/>
</dbReference>
<feature type="domain" description="VWFC" evidence="11">
    <location>
        <begin position="1285"/>
        <end position="1353"/>
    </location>
</feature>
<feature type="signal peptide" evidence="9">
    <location>
        <begin position="1"/>
        <end position="25"/>
    </location>
</feature>
<keyword evidence="6" id="KW-0325">Glycoprotein</keyword>
<name>A0A553QKI2_9TELE</name>
<evidence type="ECO:0000256" key="6">
    <source>
        <dbReference type="ARBA" id="ARBA00023180"/>
    </source>
</evidence>
<dbReference type="SMART" id="SM00832">
    <property type="entry name" value="C8"/>
    <property type="match status" value="3"/>
</dbReference>
<dbReference type="PROSITE" id="PS01185">
    <property type="entry name" value="CTCK_1"/>
    <property type="match status" value="1"/>
</dbReference>
<dbReference type="InterPro" id="IPR002919">
    <property type="entry name" value="TIL_dom"/>
</dbReference>
<evidence type="ECO:0000256" key="9">
    <source>
        <dbReference type="SAM" id="SignalP"/>
    </source>
</evidence>
<comment type="caution">
    <text evidence="13">The sequence shown here is derived from an EMBL/GenBank/DDBJ whole genome shotgun (WGS) entry which is preliminary data.</text>
</comment>
<dbReference type="PROSITE" id="PS51233">
    <property type="entry name" value="VWFD"/>
    <property type="match status" value="3"/>
</dbReference>
<comment type="subcellular location">
    <subcellularLocation>
        <location evidence="1">Secreted</location>
    </subcellularLocation>
</comment>
<dbReference type="PROSITE" id="PS01208">
    <property type="entry name" value="VWFC_1"/>
    <property type="match status" value="2"/>
</dbReference>
<keyword evidence="14" id="KW-1185">Reference proteome</keyword>
<dbReference type="PANTHER" id="PTHR11339:SF408">
    <property type="entry name" value="MUCIN-5B"/>
    <property type="match status" value="1"/>
</dbReference>
<gene>
    <name evidence="13" type="ORF">DNTS_002639</name>
</gene>
<feature type="disulfide bond" evidence="8">
    <location>
        <begin position="1457"/>
        <end position="1511"/>
    </location>
</feature>
<feature type="domain" description="VWFD" evidence="12">
    <location>
        <begin position="53"/>
        <end position="223"/>
    </location>
</feature>
<feature type="domain" description="CTCK" evidence="10">
    <location>
        <begin position="1432"/>
        <end position="1519"/>
    </location>
</feature>
<dbReference type="InterPro" id="IPR001846">
    <property type="entry name" value="VWF_type-D"/>
</dbReference>
<evidence type="ECO:0000259" key="12">
    <source>
        <dbReference type="PROSITE" id="PS51233"/>
    </source>
</evidence>
<dbReference type="InterPro" id="IPR058753">
    <property type="entry name" value="TIL_OTOGL_Mucin"/>
</dbReference>
<dbReference type="PANTHER" id="PTHR11339">
    <property type="entry name" value="EXTRACELLULAR MATRIX GLYCOPROTEIN RELATED"/>
    <property type="match status" value="1"/>
</dbReference>
<evidence type="ECO:0000256" key="8">
    <source>
        <dbReference type="PROSITE-ProRule" id="PRU00039"/>
    </source>
</evidence>
<dbReference type="GO" id="GO:0005615">
    <property type="term" value="C:extracellular space"/>
    <property type="evidence" value="ECO:0007669"/>
    <property type="project" value="TreeGrafter"/>
</dbReference>
<dbReference type="Pfam" id="PF01826">
    <property type="entry name" value="TIL"/>
    <property type="match status" value="1"/>
</dbReference>
<dbReference type="EMBL" id="SRMA01025840">
    <property type="protein sequence ID" value="TRY90500.1"/>
    <property type="molecule type" value="Genomic_DNA"/>
</dbReference>
<dbReference type="SUPFAM" id="SSF57567">
    <property type="entry name" value="Serine protease inhibitors"/>
    <property type="match status" value="4"/>
</dbReference>
<evidence type="ECO:0000256" key="4">
    <source>
        <dbReference type="ARBA" id="ARBA00022737"/>
    </source>
</evidence>
<reference evidence="13 14" key="1">
    <citation type="journal article" date="2019" name="Sci. Data">
        <title>Hybrid genome assembly and annotation of Danionella translucida.</title>
        <authorList>
            <person name="Kadobianskyi M."/>
            <person name="Schulze L."/>
            <person name="Schuelke M."/>
            <person name="Judkewitz B."/>
        </authorList>
    </citation>
    <scope>NUCLEOTIDE SEQUENCE [LARGE SCALE GENOMIC DNA]</scope>
    <source>
        <strain evidence="13 14">Bolton</strain>
    </source>
</reference>
<evidence type="ECO:0000313" key="14">
    <source>
        <dbReference type="Proteomes" id="UP000316079"/>
    </source>
</evidence>
<sequence length="1532" mass="168508">MSMEWLKTIFILSLWLTVIINPAVAQNVFPTVNIIPMSTIEMVEGLSSQHNELICSTWGNYHYKTFDGKYFQLASSCNYILTSDCLSGFESFNIQIRHEETNNEPSISRIVMKIQGTIIELTRGTITVNAQPVTLPYSSTEVFIERVTSYISVKAILGLVAFWNEDDAFMVRLEEKFQNQTCGLCGDFNGIPVYNEFISQGNELSVSEYGNMWKMDGPTETCLEDKSFLQDNCGSANFCFDLFSSPVFSNCHGLVSIESFVEVCMEDLCHCNETSGFCLCKTLSEYSRQCVHAGGRPQEWRTERFCPHQCSESMVYSECGNPCMDTCTNPERGDVCEQHCIDGCFCPPGTVFDDINYSGCIPHSQCSCILDGKIFSSGENYTSNCRDCLCEQGQWACKEKDCPHSCSVEGGSHITTFDGKPYTFHGDCTYVLSKQCTGTEFTVQGDLVKCGLTESETCLKTLALALSNGSTVIKVDSSGNVEVNRIIAQLPLFTGSLSIFKASTFYIIIQAHSINLHLEIQLVPLMQVYITVDAKYQGETCGLCGNFNNMEADDFTTIGGLREGTALDFANTWKTRASCPDVKRSFENPCSLSTENEKFAQHWCSLLSDPLSVFAPCHTQVSPEVYKANCIYDSCNCEKSEECMCAALSSYVHACAARGIILDGWREAACIKYSQNCPMTMVYSYQMTSCGRSCRSLSQSDASCVVNIVPVDGCGCAEGSFMNEFGDCVNATSCSCYDSGKIIATGDIVSKDGRSWYKHFISVHLYKTTVVICEQGTLSCSGVSTTEGKKTSEFHQECKQPMQFFNCSSASPGSKGAECQKSCNTLDMGCISTECVSGCVCPSGLVSDGNGGCIEESRCPCIHNGIPFQPGESVQTDCNTCTCKNRKWVCTTNQCSGTCSIYGDGHYRTFDEKRFVFSGDCEYSLVQDFCNSTSGSFRVITENIPCGSTGTTCSKAIKLFLGSNELRLTDGSFQVVQRQAGEEIPYQMRTMGLYLVIEANNGLILIWDRKTTIHIKLSPEYNVDPSPFYDACVRDACACDSGGDYDCFCTAVAAYAQSCNEAGACVSWRTPKICPLFCDYYNPPGECEWHYQPCGSPCMKTCRNPEGQCSSQIPALEGCYPKCPPGEPIFDEDDMKCVKLEECGCFIEMVHYEVGQQVPTTENCQSCYCSSSGVACQLDVNAHIRNIDPKPNEIWWSECERCECDNETLTVICQPVTCPISTPVTCDKAGEVLINTMNGCCEVYECRCDWNLCPEPILQCPPGFMMNWTMNVEECCPSYTCSPMEVCVYNTTVYQPGSDMAIDKPCEACYCGSETDSETGLLTPECVPLLCMIICAENQEYQISPGQCCGECVNTDCVVEHGNTTVNIPVNQIWQPADDHCVKYNCERNNGISMAVLIPTMCPAFNAEDCIPGTETVNADGCCKTCTLENRCNVQKSSTFLTQGSCMSTSPVEITSCSGLCGTSSIYSEEANALVHSCSCCQEATTSQKQVTLSCPDGSTINHSYIYIESCDCKATDCPGLPRSMRRRRRSA</sequence>
<keyword evidence="4" id="KW-0677">Repeat</keyword>
<dbReference type="FunFam" id="2.10.25.10:FF:000674">
    <property type="entry name" value="Mucin-2"/>
    <property type="match status" value="1"/>
</dbReference>
<keyword evidence="2" id="KW-0964">Secreted</keyword>
<dbReference type="OrthoDB" id="160294at2759"/>
<dbReference type="CDD" id="cd19941">
    <property type="entry name" value="TIL"/>
    <property type="match status" value="3"/>
</dbReference>
<comment type="subunit">
    <text evidence="7">Homomultimer; disulfide-linked. The N- and C-terminus mediate their assembly into higher order structures to form filaments. The CTCK domains of two polypeptides associate in the endoplasmic reticulum to generate intermolecularly disulfide-bonded dimers. These dimers progress to the Golgi apparatus, which is a more acidic environment than the endoplasmic reticulum. Under acidic conditions, the N-termini form non-covalent intermolecular interactions that juxtapose assemblies from different CTCK-linked dimers to produce long, disulfide-linked polymers that remain highly compact until secretion.</text>
</comment>
<dbReference type="PROSITE" id="PS50184">
    <property type="entry name" value="VWFC_2"/>
    <property type="match status" value="2"/>
</dbReference>
<dbReference type="InterPro" id="IPR050780">
    <property type="entry name" value="Mucin_vWF_Thrombospondin_sf"/>
</dbReference>
<dbReference type="PROSITE" id="PS01225">
    <property type="entry name" value="CTCK_2"/>
    <property type="match status" value="1"/>
</dbReference>
<feature type="chain" id="PRO_5022232649" evidence="9">
    <location>
        <begin position="26"/>
        <end position="1532"/>
    </location>
</feature>
<dbReference type="Pfam" id="PF23244">
    <property type="entry name" value="VWF"/>
    <property type="match status" value="1"/>
</dbReference>
<dbReference type="GO" id="GO:0031012">
    <property type="term" value="C:extracellular matrix"/>
    <property type="evidence" value="ECO:0007669"/>
    <property type="project" value="TreeGrafter"/>
</dbReference>
<accession>A0A553QKI2</accession>
<keyword evidence="3 9" id="KW-0732">Signal</keyword>
<dbReference type="SMART" id="SM00216">
    <property type="entry name" value="VWD"/>
    <property type="match status" value="3"/>
</dbReference>
<dbReference type="InterPro" id="IPR006207">
    <property type="entry name" value="Cys_knot_C"/>
</dbReference>
<dbReference type="InterPro" id="IPR001007">
    <property type="entry name" value="VWF_dom"/>
</dbReference>
<dbReference type="Pfam" id="PF00094">
    <property type="entry name" value="VWD"/>
    <property type="match status" value="3"/>
</dbReference>
<evidence type="ECO:0000256" key="5">
    <source>
        <dbReference type="ARBA" id="ARBA00023157"/>
    </source>
</evidence>
<dbReference type="FunFam" id="2.10.25.10:FF:000414">
    <property type="entry name" value="von Willebrand factor"/>
    <property type="match status" value="1"/>
</dbReference>
<dbReference type="STRING" id="623744.A0A553QKI2"/>
<keyword evidence="5 8" id="KW-1015">Disulfide bond</keyword>
<dbReference type="InterPro" id="IPR014853">
    <property type="entry name" value="VWF/SSPO/ZAN-like_Cys-rich_dom"/>
</dbReference>
<organism evidence="13 14">
    <name type="scientific">Danionella cerebrum</name>
    <dbReference type="NCBI Taxonomy" id="2873325"/>
    <lineage>
        <taxon>Eukaryota</taxon>
        <taxon>Metazoa</taxon>
        <taxon>Chordata</taxon>
        <taxon>Craniata</taxon>
        <taxon>Vertebrata</taxon>
        <taxon>Euteleostomi</taxon>
        <taxon>Actinopterygii</taxon>
        <taxon>Neopterygii</taxon>
        <taxon>Teleostei</taxon>
        <taxon>Ostariophysi</taxon>
        <taxon>Cypriniformes</taxon>
        <taxon>Danionidae</taxon>
        <taxon>Danioninae</taxon>
        <taxon>Danionella</taxon>
    </lineage>
</organism>
<evidence type="ECO:0000256" key="3">
    <source>
        <dbReference type="ARBA" id="ARBA00022729"/>
    </source>
</evidence>
<dbReference type="Gene3D" id="2.10.25.10">
    <property type="entry name" value="Laminin"/>
    <property type="match status" value="3"/>
</dbReference>
<feature type="domain" description="VWFD" evidence="12">
    <location>
        <begin position="897"/>
        <end position="1075"/>
    </location>
</feature>
<comment type="caution">
    <text evidence="8">Lacks conserved residue(s) required for the propagation of feature annotation.</text>
</comment>
<evidence type="ECO:0000256" key="7">
    <source>
        <dbReference type="ARBA" id="ARBA00063950"/>
    </source>
</evidence>
<dbReference type="Proteomes" id="UP000316079">
    <property type="component" value="Unassembled WGS sequence"/>
</dbReference>